<sequence>MKVSGGKKKMVLRFSATSDKMVIRRKHRFLRGMPRVRSGFLFAAAVDRRSAATVEEATISRSDGVFQ</sequence>
<evidence type="ECO:0000313" key="1">
    <source>
        <dbReference type="EMBL" id="PDO11481.1"/>
    </source>
</evidence>
<protein>
    <submittedName>
        <fullName evidence="1">Uncharacterized protein</fullName>
    </submittedName>
</protein>
<evidence type="ECO:0000313" key="2">
    <source>
        <dbReference type="Proteomes" id="UP000243688"/>
    </source>
</evidence>
<organism evidence="1 2">
    <name type="scientific">Candidatus Reconcilbacillus cellulovorans</name>
    <dbReference type="NCBI Taxonomy" id="1906605"/>
    <lineage>
        <taxon>Bacteria</taxon>
        <taxon>Bacillati</taxon>
        <taxon>Bacillota</taxon>
        <taxon>Bacilli</taxon>
        <taxon>Bacillales</taxon>
        <taxon>Paenibacillaceae</taxon>
        <taxon>Candidatus Reconcilbacillus</taxon>
    </lineage>
</organism>
<dbReference type="AlphaFoldDB" id="A0A2A6E380"/>
<accession>A0A2A6E380</accession>
<dbReference type="EMBL" id="MOXJ01000002">
    <property type="protein sequence ID" value="PDO11481.1"/>
    <property type="molecule type" value="Genomic_DNA"/>
</dbReference>
<reference evidence="1 2" key="1">
    <citation type="submission" date="2016-12" db="EMBL/GenBank/DDBJ databases">
        <title>Candidatus Reconcilibacillus cellulovorans genome.</title>
        <authorList>
            <person name="Kolinko S."/>
            <person name="Wu Y.-W."/>
            <person name="Tachea F."/>
            <person name="Denzel E."/>
            <person name="Hiras J."/>
            <person name="Baecker N."/>
            <person name="Chan L.J."/>
            <person name="Eichorst S.A."/>
            <person name="Frey D."/>
            <person name="Adams P.D."/>
            <person name="Pray T."/>
            <person name="Tanjore D."/>
            <person name="Petzold C.J."/>
            <person name="Gladden J.M."/>
            <person name="Simmons B.A."/>
            <person name="Singer S.W."/>
        </authorList>
    </citation>
    <scope>NUCLEOTIDE SEQUENCE [LARGE SCALE GENOMIC DNA]</scope>
    <source>
        <strain evidence="1">JTherm</strain>
    </source>
</reference>
<gene>
    <name evidence="1" type="ORF">BLM47_01720</name>
</gene>
<name>A0A2A6E380_9BACL</name>
<proteinExistence type="predicted"/>
<comment type="caution">
    <text evidence="1">The sequence shown here is derived from an EMBL/GenBank/DDBJ whole genome shotgun (WGS) entry which is preliminary data.</text>
</comment>
<dbReference type="Proteomes" id="UP000243688">
    <property type="component" value="Unassembled WGS sequence"/>
</dbReference>